<evidence type="ECO:0000256" key="3">
    <source>
        <dbReference type="ARBA" id="ARBA00023237"/>
    </source>
</evidence>
<sequence>MSASWKTNEVRARLAQTTSATALALAAFAALPGAAYAQDAAAEEVADEEEAIVVTGFRAALESAVAEKKNAEQIVESVSAEDIGKLPDASIAESIARLPGLTSQRLNGRSAFISIRGFGPDLSQTLLNGREQTSTGDNRAVEFDQYPSEMVSQVNVYKTPSANIIGQGLVGTVDIRTARPLETGKRVLAFGVKGSLTDLGKLNAGSNDKGYRVNATYIDQFGGDTVGIALTANYVDESYQVQEYNAWGYNDFSGARLIAGNKSFVTSTNLKRFGLGGTLQGDLSDNVRITADLFYSKFDDDIIKRGIELPLSSAFGWTSAGINPGYTVQDGHIVNGTFTNIEAVVNNHKLVRSADLFSSGFNVDWDIGNGWNATFDWGTSRTDRNELIFESNAGTGRGQGVGARDTIGFTQSTTGTVFRPTLNYSDPNLIRLTSPMGWGGIAGGQDGYYNDRLVDDELTTVRFDLEKELDGFFSAVRAGVAYNDRGKSLYADEYFVVLASGAADLRVPDQYLLRPTNLNYLGLGPVISYDPQELLEGGIYRLVPNAVQDVISKNYVVDEELITGYLQAAIDTELGSSQLTGNVGVQVIKAEQSSTGALFFNGVATPTTLGTSYTDWLPSLNLSLRTASDFVIRVGLAREIQRPRMDQMRVSIGYGVDRSGPTPVIRGGGGNPFLEPIRANAADLTFEKYFGTKGYVAAQLFYKKLLNWIYNAEFPFDYTGFPLGAEVVPSRIGTLNAPLNGDGGKIYGVELAGTLPFETFTPSLEGFGVTGGVSYTKSKLRPAPGQPYGDIDGYSRWVANGTAYFEKNGFSARGSVRYRSTFQGELSGFGGNRVRRRARGEMIVDAQLGYDFQPGSSLEGLSLFIQGQNLTNEAFSTINPGAPLEVIDYQTYGRRYQAGITFKF</sequence>
<keyword evidence="4" id="KW-0732">Signal</keyword>
<dbReference type="InterPro" id="IPR036942">
    <property type="entry name" value="Beta-barrel_TonB_sf"/>
</dbReference>
<evidence type="ECO:0000259" key="5">
    <source>
        <dbReference type="Pfam" id="PF07715"/>
    </source>
</evidence>
<evidence type="ECO:0000256" key="2">
    <source>
        <dbReference type="ARBA" id="ARBA00023136"/>
    </source>
</evidence>
<evidence type="ECO:0000256" key="1">
    <source>
        <dbReference type="ARBA" id="ARBA00004442"/>
    </source>
</evidence>
<gene>
    <name evidence="6" type="ORF">ACFSAG_02340</name>
</gene>
<name>A0ABW4MAE7_9SPHN</name>
<dbReference type="PANTHER" id="PTHR40980">
    <property type="entry name" value="PLUG DOMAIN-CONTAINING PROTEIN"/>
    <property type="match status" value="1"/>
</dbReference>
<feature type="signal peptide" evidence="4">
    <location>
        <begin position="1"/>
        <end position="37"/>
    </location>
</feature>
<evidence type="ECO:0000313" key="6">
    <source>
        <dbReference type="EMBL" id="MFD1765681.1"/>
    </source>
</evidence>
<keyword evidence="3" id="KW-0998">Cell outer membrane</keyword>
<dbReference type="PANTHER" id="PTHR40980:SF3">
    <property type="entry name" value="TONB-DEPENDENT RECEPTOR-LIKE BETA-BARREL DOMAIN-CONTAINING PROTEIN"/>
    <property type="match status" value="1"/>
</dbReference>
<proteinExistence type="predicted"/>
<dbReference type="RefSeq" id="WP_381511046.1">
    <property type="nucleotide sequence ID" value="NZ_JBHUEL010000002.1"/>
</dbReference>
<dbReference type="Proteomes" id="UP001597215">
    <property type="component" value="Unassembled WGS sequence"/>
</dbReference>
<comment type="subcellular location">
    <subcellularLocation>
        <location evidence="1">Cell outer membrane</location>
    </subcellularLocation>
</comment>
<dbReference type="Pfam" id="PF07715">
    <property type="entry name" value="Plug"/>
    <property type="match status" value="1"/>
</dbReference>
<keyword evidence="6" id="KW-0675">Receptor</keyword>
<evidence type="ECO:0000313" key="7">
    <source>
        <dbReference type="Proteomes" id="UP001597215"/>
    </source>
</evidence>
<organism evidence="6 7">
    <name type="scientific">Sphingorhabdus buctiana</name>
    <dbReference type="NCBI Taxonomy" id="1508805"/>
    <lineage>
        <taxon>Bacteria</taxon>
        <taxon>Pseudomonadati</taxon>
        <taxon>Pseudomonadota</taxon>
        <taxon>Alphaproteobacteria</taxon>
        <taxon>Sphingomonadales</taxon>
        <taxon>Sphingomonadaceae</taxon>
        <taxon>Sphingorhabdus</taxon>
    </lineage>
</organism>
<dbReference type="Gene3D" id="2.40.170.20">
    <property type="entry name" value="TonB-dependent receptor, beta-barrel domain"/>
    <property type="match status" value="1"/>
</dbReference>
<accession>A0ABW4MAE7</accession>
<dbReference type="InterPro" id="IPR010104">
    <property type="entry name" value="TonB_rcpt_bac"/>
</dbReference>
<protein>
    <submittedName>
        <fullName evidence="6">TonB-dependent receptor</fullName>
    </submittedName>
</protein>
<feature type="chain" id="PRO_5046322628" evidence="4">
    <location>
        <begin position="38"/>
        <end position="904"/>
    </location>
</feature>
<dbReference type="InterPro" id="IPR012910">
    <property type="entry name" value="Plug_dom"/>
</dbReference>
<keyword evidence="7" id="KW-1185">Reference proteome</keyword>
<keyword evidence="2" id="KW-0472">Membrane</keyword>
<dbReference type="SUPFAM" id="SSF56935">
    <property type="entry name" value="Porins"/>
    <property type="match status" value="1"/>
</dbReference>
<feature type="domain" description="TonB-dependent receptor plug" evidence="5">
    <location>
        <begin position="68"/>
        <end position="172"/>
    </location>
</feature>
<dbReference type="NCBIfam" id="TIGR01782">
    <property type="entry name" value="TonB-Xanth-Caul"/>
    <property type="match status" value="1"/>
</dbReference>
<reference evidence="7" key="1">
    <citation type="journal article" date="2019" name="Int. J. Syst. Evol. Microbiol.">
        <title>The Global Catalogue of Microorganisms (GCM) 10K type strain sequencing project: providing services to taxonomists for standard genome sequencing and annotation.</title>
        <authorList>
            <consortium name="The Broad Institute Genomics Platform"/>
            <consortium name="The Broad Institute Genome Sequencing Center for Infectious Disease"/>
            <person name="Wu L."/>
            <person name="Ma J."/>
        </authorList>
    </citation>
    <scope>NUCLEOTIDE SEQUENCE [LARGE SCALE GENOMIC DNA]</scope>
    <source>
        <strain evidence="7">CGMCC 1.12449</strain>
    </source>
</reference>
<dbReference type="InterPro" id="IPR037066">
    <property type="entry name" value="Plug_dom_sf"/>
</dbReference>
<dbReference type="Gene3D" id="2.170.130.10">
    <property type="entry name" value="TonB-dependent receptor, plug domain"/>
    <property type="match status" value="1"/>
</dbReference>
<comment type="caution">
    <text evidence="6">The sequence shown here is derived from an EMBL/GenBank/DDBJ whole genome shotgun (WGS) entry which is preliminary data.</text>
</comment>
<dbReference type="EMBL" id="JBHUEL010000002">
    <property type="protein sequence ID" value="MFD1765681.1"/>
    <property type="molecule type" value="Genomic_DNA"/>
</dbReference>
<evidence type="ECO:0000256" key="4">
    <source>
        <dbReference type="SAM" id="SignalP"/>
    </source>
</evidence>
<dbReference type="CDD" id="cd01347">
    <property type="entry name" value="ligand_gated_channel"/>
    <property type="match status" value="1"/>
</dbReference>